<organism evidence="1 2">
    <name type="scientific">Listeria cornellensis FSL F6-0969</name>
    <dbReference type="NCBI Taxonomy" id="1265820"/>
    <lineage>
        <taxon>Bacteria</taxon>
        <taxon>Bacillati</taxon>
        <taxon>Bacillota</taxon>
        <taxon>Bacilli</taxon>
        <taxon>Bacillales</taxon>
        <taxon>Listeriaceae</taxon>
        <taxon>Listeria</taxon>
    </lineage>
</organism>
<name>W7C546_9LIST</name>
<protein>
    <recommendedName>
        <fullName evidence="3">N-acetyltransferase domain-containing protein</fullName>
    </recommendedName>
</protein>
<dbReference type="Proteomes" id="UP000019254">
    <property type="component" value="Unassembled WGS sequence"/>
</dbReference>
<proteinExistence type="predicted"/>
<dbReference type="AlphaFoldDB" id="W7C546"/>
<evidence type="ECO:0008006" key="3">
    <source>
        <dbReference type="Google" id="ProtNLM"/>
    </source>
</evidence>
<accession>W7C546</accession>
<reference evidence="1 2" key="1">
    <citation type="journal article" date="2014" name="Int. J. Syst. Evol. Microbiol.">
        <title>Listeria floridensis sp. nov., Listeria aquatica sp. nov., Listeria cornellensis sp. nov., Listeria riparia sp. nov. and Listeria grandensis sp. nov., from agricultural and natural environments.</title>
        <authorList>
            <person name="den Bakker H.C."/>
            <person name="Warchocki S."/>
            <person name="Wright E.M."/>
            <person name="Allred A.F."/>
            <person name="Ahlstrom C."/>
            <person name="Manuel C.S."/>
            <person name="Stasiewicz M.J."/>
            <person name="Burrell A."/>
            <person name="Roof S."/>
            <person name="Strawn L."/>
            <person name="Fortes E.D."/>
            <person name="Nightingale K.K."/>
            <person name="Kephart D."/>
            <person name="Wiedmann M."/>
        </authorList>
    </citation>
    <scope>NUCLEOTIDE SEQUENCE [LARGE SCALE GENOMIC DNA]</scope>
    <source>
        <strain evidence="2">FSL F6-969</strain>
    </source>
</reference>
<sequence length="68" mass="8086">MLSVYRIKAIATIPNYQGRHYGNKLLENAIMNSTKFHMYTLIAKTADFRMTEFIRIQFLRMVSLRKTK</sequence>
<evidence type="ECO:0000313" key="1">
    <source>
        <dbReference type="EMBL" id="EUJ32227.1"/>
    </source>
</evidence>
<gene>
    <name evidence="1" type="ORF">PCORN_02601</name>
</gene>
<comment type="caution">
    <text evidence="1">The sequence shown here is derived from an EMBL/GenBank/DDBJ whole genome shotgun (WGS) entry which is preliminary data.</text>
</comment>
<keyword evidence="2" id="KW-1185">Reference proteome</keyword>
<dbReference type="EMBL" id="AODE01000006">
    <property type="protein sequence ID" value="EUJ32227.1"/>
    <property type="molecule type" value="Genomic_DNA"/>
</dbReference>
<evidence type="ECO:0000313" key="2">
    <source>
        <dbReference type="Proteomes" id="UP000019254"/>
    </source>
</evidence>